<dbReference type="PROSITE" id="PS51257">
    <property type="entry name" value="PROKAR_LIPOPROTEIN"/>
    <property type="match status" value="1"/>
</dbReference>
<sequence>MTRQLFTYLFAILVSISLISCEKVNSNDLAYDTPVYQSYKLVYDNYYNETTATAEFKVRNSSGVHIKLVEDAYIRFNNERHHDYWPVFHEYNWKSRGFTDVDFLYNKNWDQDFFNTIYTDDIAFTIIPHDLDEIDISSSAKIYWDGAPIENSESLSISIEQSGRSISESTHHRGDRYIYFEAEDLRRLYPGNATIHIEREKKYRLDEEDEYAGGKKIIILKDRKEIYLY</sequence>
<name>A0ABT5VLT7_9BACT</name>
<accession>A0ABT5VLT7</accession>
<evidence type="ECO:0000313" key="2">
    <source>
        <dbReference type="Proteomes" id="UP001528920"/>
    </source>
</evidence>
<organism evidence="1 2">
    <name type="scientific">Paralabilibaculum antarcticum</name>
    <dbReference type="NCBI Taxonomy" id="2912572"/>
    <lineage>
        <taxon>Bacteria</taxon>
        <taxon>Pseudomonadati</taxon>
        <taxon>Bacteroidota</taxon>
        <taxon>Bacteroidia</taxon>
        <taxon>Marinilabiliales</taxon>
        <taxon>Marinifilaceae</taxon>
        <taxon>Paralabilibaculum</taxon>
    </lineage>
</organism>
<keyword evidence="2" id="KW-1185">Reference proteome</keyword>
<proteinExistence type="predicted"/>
<reference evidence="1 2" key="1">
    <citation type="submission" date="2022-01" db="EMBL/GenBank/DDBJ databases">
        <title>Labilibaculum sp. nov, a marine bacterium isolated from Antarctica.</title>
        <authorList>
            <person name="Dai W."/>
        </authorList>
    </citation>
    <scope>NUCLEOTIDE SEQUENCE [LARGE SCALE GENOMIC DNA]</scope>
    <source>
        <strain evidence="1 2">DW002</strain>
    </source>
</reference>
<comment type="caution">
    <text evidence="1">The sequence shown here is derived from an EMBL/GenBank/DDBJ whole genome shotgun (WGS) entry which is preliminary data.</text>
</comment>
<dbReference type="EMBL" id="JAKJSC010000001">
    <property type="protein sequence ID" value="MDE5416392.1"/>
    <property type="molecule type" value="Genomic_DNA"/>
</dbReference>
<dbReference type="RefSeq" id="WP_275107734.1">
    <property type="nucleotide sequence ID" value="NZ_JAKJSC010000001.1"/>
</dbReference>
<gene>
    <name evidence="1" type="ORF">L3049_00130</name>
</gene>
<evidence type="ECO:0000313" key="1">
    <source>
        <dbReference type="EMBL" id="MDE5416392.1"/>
    </source>
</evidence>
<dbReference type="Proteomes" id="UP001528920">
    <property type="component" value="Unassembled WGS sequence"/>
</dbReference>
<protein>
    <submittedName>
        <fullName evidence="1">Uncharacterized protein</fullName>
    </submittedName>
</protein>